<dbReference type="STRING" id="3076.A0A2P6TQW1"/>
<dbReference type="Gene3D" id="1.20.1080.10">
    <property type="entry name" value="Glycerol uptake facilitator protein"/>
    <property type="match status" value="1"/>
</dbReference>
<keyword evidence="3 6" id="KW-0812">Transmembrane</keyword>
<evidence type="ECO:0000256" key="4">
    <source>
        <dbReference type="ARBA" id="ARBA00022989"/>
    </source>
</evidence>
<comment type="similarity">
    <text evidence="2 6">Belongs to the MIP/aquaporin (TC 1.A.8) family.</text>
</comment>
<evidence type="ECO:0000313" key="8">
    <source>
        <dbReference type="EMBL" id="PRW56449.1"/>
    </source>
</evidence>
<name>A0A2P6TQW1_CHLSO</name>
<dbReference type="GO" id="GO:0015250">
    <property type="term" value="F:water channel activity"/>
    <property type="evidence" value="ECO:0007669"/>
    <property type="project" value="TreeGrafter"/>
</dbReference>
<evidence type="ECO:0000256" key="2">
    <source>
        <dbReference type="ARBA" id="ARBA00006175"/>
    </source>
</evidence>
<dbReference type="PANTHER" id="PTHR19139:SF199">
    <property type="entry name" value="MIP17260P"/>
    <property type="match status" value="1"/>
</dbReference>
<dbReference type="InterPro" id="IPR000425">
    <property type="entry name" value="MIP"/>
</dbReference>
<dbReference type="Pfam" id="PF00230">
    <property type="entry name" value="MIP"/>
    <property type="match status" value="1"/>
</dbReference>
<feature type="transmembrane region" description="Helical" evidence="7">
    <location>
        <begin position="170"/>
        <end position="190"/>
    </location>
</feature>
<comment type="caution">
    <text evidence="8">The sequence shown here is derived from an EMBL/GenBank/DDBJ whole genome shotgun (WGS) entry which is preliminary data.</text>
</comment>
<dbReference type="EMBL" id="LHPG02000008">
    <property type="protein sequence ID" value="PRW56449.1"/>
    <property type="molecule type" value="Genomic_DNA"/>
</dbReference>
<reference evidence="8 9" key="1">
    <citation type="journal article" date="2018" name="Plant J.">
        <title>Genome sequences of Chlorella sorokiniana UTEX 1602 and Micractinium conductrix SAG 241.80: implications to maltose excretion by a green alga.</title>
        <authorList>
            <person name="Arriola M.B."/>
            <person name="Velmurugan N."/>
            <person name="Zhang Y."/>
            <person name="Plunkett M.H."/>
            <person name="Hondzo H."/>
            <person name="Barney B.M."/>
        </authorList>
    </citation>
    <scope>NUCLEOTIDE SEQUENCE [LARGE SCALE GENOMIC DNA]</scope>
    <source>
        <strain evidence="9">UTEX 1602</strain>
    </source>
</reference>
<evidence type="ECO:0000256" key="1">
    <source>
        <dbReference type="ARBA" id="ARBA00004141"/>
    </source>
</evidence>
<proteinExistence type="inferred from homology"/>
<dbReference type="InterPro" id="IPR034294">
    <property type="entry name" value="Aquaporin_transptr"/>
</dbReference>
<dbReference type="Proteomes" id="UP000239899">
    <property type="component" value="Unassembled WGS sequence"/>
</dbReference>
<evidence type="ECO:0000256" key="6">
    <source>
        <dbReference type="RuleBase" id="RU000477"/>
    </source>
</evidence>
<dbReference type="OrthoDB" id="3222at2759"/>
<keyword evidence="5 7" id="KW-0472">Membrane</keyword>
<evidence type="ECO:0000256" key="3">
    <source>
        <dbReference type="ARBA" id="ARBA00022692"/>
    </source>
</evidence>
<keyword evidence="6" id="KW-0813">Transport</keyword>
<keyword evidence="9" id="KW-1185">Reference proteome</keyword>
<keyword evidence="4 7" id="KW-1133">Transmembrane helix</keyword>
<dbReference type="InterPro" id="IPR023271">
    <property type="entry name" value="Aquaporin-like"/>
</dbReference>
<dbReference type="AlphaFoldDB" id="A0A2P6TQW1"/>
<feature type="transmembrane region" description="Helical" evidence="7">
    <location>
        <begin position="127"/>
        <end position="150"/>
    </location>
</feature>
<dbReference type="PANTHER" id="PTHR19139">
    <property type="entry name" value="AQUAPORIN TRANSPORTER"/>
    <property type="match status" value="1"/>
</dbReference>
<evidence type="ECO:0000313" key="9">
    <source>
        <dbReference type="Proteomes" id="UP000239899"/>
    </source>
</evidence>
<evidence type="ECO:0000256" key="5">
    <source>
        <dbReference type="ARBA" id="ARBA00023136"/>
    </source>
</evidence>
<comment type="subcellular location">
    <subcellularLocation>
        <location evidence="1">Membrane</location>
        <topology evidence="1">Multi-pass membrane protein</topology>
    </subcellularLocation>
</comment>
<organism evidence="8 9">
    <name type="scientific">Chlorella sorokiniana</name>
    <name type="common">Freshwater green alga</name>
    <dbReference type="NCBI Taxonomy" id="3076"/>
    <lineage>
        <taxon>Eukaryota</taxon>
        <taxon>Viridiplantae</taxon>
        <taxon>Chlorophyta</taxon>
        <taxon>core chlorophytes</taxon>
        <taxon>Trebouxiophyceae</taxon>
        <taxon>Chlorellales</taxon>
        <taxon>Chlorellaceae</taxon>
        <taxon>Chlorella clade</taxon>
        <taxon>Chlorella</taxon>
    </lineage>
</organism>
<dbReference type="SUPFAM" id="SSF81338">
    <property type="entry name" value="Aquaporin-like"/>
    <property type="match status" value="1"/>
</dbReference>
<accession>A0A2P6TQW1</accession>
<sequence>MASRGRRRLTAGFNPKAVVAELMAATLFIYIGCGTATTFSAQRDKDFQLESTTNRAEGDIRANIRELSNNVATTGSWGITTALAFGLAITGARHVLLLASSNVPAVALLRINPAVTLSLLLSNNLGLLQAVANMATQIAGAILGAGFLYATIPGSSSSTLASNQLSPGVGIGNALCGEIVMTFVLCSVVLEVTTNKNEA</sequence>
<dbReference type="PRINTS" id="PR00783">
    <property type="entry name" value="MINTRINSICP"/>
</dbReference>
<protein>
    <submittedName>
        <fullName evidence="8">Aquaporin</fullName>
    </submittedName>
</protein>
<dbReference type="GO" id="GO:0005886">
    <property type="term" value="C:plasma membrane"/>
    <property type="evidence" value="ECO:0007669"/>
    <property type="project" value="TreeGrafter"/>
</dbReference>
<gene>
    <name evidence="8" type="ORF">C2E21_4490</name>
</gene>
<evidence type="ECO:0000256" key="7">
    <source>
        <dbReference type="SAM" id="Phobius"/>
    </source>
</evidence>